<proteinExistence type="predicted"/>
<gene>
    <name evidence="2" type="ORF">D6029_20065</name>
</gene>
<name>A0A3A5JMA9_9ENTR</name>
<evidence type="ECO:0000313" key="3">
    <source>
        <dbReference type="Proteomes" id="UP000276295"/>
    </source>
</evidence>
<feature type="transmembrane region" description="Helical" evidence="1">
    <location>
        <begin position="50"/>
        <end position="69"/>
    </location>
</feature>
<keyword evidence="1" id="KW-0812">Transmembrane</keyword>
<reference evidence="2 3" key="1">
    <citation type="submission" date="2018-09" db="EMBL/GenBank/DDBJ databases">
        <title>Draft genome sequence of Buttiauxella izardii CCUG 35510T.</title>
        <authorList>
            <person name="Salva-Serra F."/>
            <person name="Marathe N."/>
            <person name="Moore E."/>
            <person name="Stadler-Svensson L."/>
            <person name="Engstrom-Jakobsson H."/>
        </authorList>
    </citation>
    <scope>NUCLEOTIDE SEQUENCE [LARGE SCALE GENOMIC DNA]</scope>
    <source>
        <strain evidence="2 3">CCUG 35510</strain>
    </source>
</reference>
<evidence type="ECO:0000313" key="2">
    <source>
        <dbReference type="EMBL" id="RJT18590.1"/>
    </source>
</evidence>
<dbReference type="Proteomes" id="UP000276295">
    <property type="component" value="Unassembled WGS sequence"/>
</dbReference>
<evidence type="ECO:0000256" key="1">
    <source>
        <dbReference type="SAM" id="Phobius"/>
    </source>
</evidence>
<keyword evidence="1" id="KW-0472">Membrane</keyword>
<sequence length="74" mass="8624">MTKLISFQRKNKIEKPVRLIVMELIAILLCIPLGYICSKFDFLNNHTTEIILFIVPLSMLSVGYLHIYLTKKNK</sequence>
<dbReference type="EMBL" id="QZWH01000056">
    <property type="protein sequence ID" value="RJT18590.1"/>
    <property type="molecule type" value="Genomic_DNA"/>
</dbReference>
<organism evidence="2 3">
    <name type="scientific">Buttiauxella izardii</name>
    <dbReference type="NCBI Taxonomy" id="82991"/>
    <lineage>
        <taxon>Bacteria</taxon>
        <taxon>Pseudomonadati</taxon>
        <taxon>Pseudomonadota</taxon>
        <taxon>Gammaproteobacteria</taxon>
        <taxon>Enterobacterales</taxon>
        <taxon>Enterobacteriaceae</taxon>
        <taxon>Buttiauxella</taxon>
    </lineage>
</organism>
<comment type="caution">
    <text evidence="2">The sequence shown here is derived from an EMBL/GenBank/DDBJ whole genome shotgun (WGS) entry which is preliminary data.</text>
</comment>
<feature type="transmembrane region" description="Helical" evidence="1">
    <location>
        <begin position="20"/>
        <end position="38"/>
    </location>
</feature>
<accession>A0A3A5JMA9</accession>
<protein>
    <submittedName>
        <fullName evidence="2">Uncharacterized protein</fullName>
    </submittedName>
</protein>
<dbReference type="OrthoDB" id="6492943at2"/>
<keyword evidence="1" id="KW-1133">Transmembrane helix</keyword>
<dbReference type="AlphaFoldDB" id="A0A3A5JMA9"/>
<keyword evidence="3" id="KW-1185">Reference proteome</keyword>